<feature type="non-terminal residue" evidence="1">
    <location>
        <position position="60"/>
    </location>
</feature>
<dbReference type="Proteomes" id="UP000265520">
    <property type="component" value="Unassembled WGS sequence"/>
</dbReference>
<proteinExistence type="predicted"/>
<sequence length="60" mass="6601">MRAEGIPSDEGEVQLAGSRSRMVPRSRFKCDLDLAGDLECESSRRMESSTVVDGITIDLK</sequence>
<dbReference type="EMBL" id="LXQA011050580">
    <property type="protein sequence ID" value="MCI82735.1"/>
    <property type="molecule type" value="Genomic_DNA"/>
</dbReference>
<name>A0A392V7D3_9FABA</name>
<dbReference type="AlphaFoldDB" id="A0A392V7D3"/>
<evidence type="ECO:0000313" key="2">
    <source>
        <dbReference type="Proteomes" id="UP000265520"/>
    </source>
</evidence>
<evidence type="ECO:0000313" key="1">
    <source>
        <dbReference type="EMBL" id="MCI82735.1"/>
    </source>
</evidence>
<reference evidence="1 2" key="1">
    <citation type="journal article" date="2018" name="Front. Plant Sci.">
        <title>Red Clover (Trifolium pratense) and Zigzag Clover (T. medium) - A Picture of Genomic Similarities and Differences.</title>
        <authorList>
            <person name="Dluhosova J."/>
            <person name="Istvanek J."/>
            <person name="Nedelnik J."/>
            <person name="Repkova J."/>
        </authorList>
    </citation>
    <scope>NUCLEOTIDE SEQUENCE [LARGE SCALE GENOMIC DNA]</scope>
    <source>
        <strain evidence="2">cv. 10/8</strain>
        <tissue evidence="1">Leaf</tissue>
    </source>
</reference>
<organism evidence="1 2">
    <name type="scientific">Trifolium medium</name>
    <dbReference type="NCBI Taxonomy" id="97028"/>
    <lineage>
        <taxon>Eukaryota</taxon>
        <taxon>Viridiplantae</taxon>
        <taxon>Streptophyta</taxon>
        <taxon>Embryophyta</taxon>
        <taxon>Tracheophyta</taxon>
        <taxon>Spermatophyta</taxon>
        <taxon>Magnoliopsida</taxon>
        <taxon>eudicotyledons</taxon>
        <taxon>Gunneridae</taxon>
        <taxon>Pentapetalae</taxon>
        <taxon>rosids</taxon>
        <taxon>fabids</taxon>
        <taxon>Fabales</taxon>
        <taxon>Fabaceae</taxon>
        <taxon>Papilionoideae</taxon>
        <taxon>50 kb inversion clade</taxon>
        <taxon>NPAAA clade</taxon>
        <taxon>Hologalegina</taxon>
        <taxon>IRL clade</taxon>
        <taxon>Trifolieae</taxon>
        <taxon>Trifolium</taxon>
    </lineage>
</organism>
<comment type="caution">
    <text evidence="1">The sequence shown here is derived from an EMBL/GenBank/DDBJ whole genome shotgun (WGS) entry which is preliminary data.</text>
</comment>
<protein>
    <submittedName>
        <fullName evidence="1">Uncharacterized protein</fullName>
    </submittedName>
</protein>
<accession>A0A392V7D3</accession>
<keyword evidence="2" id="KW-1185">Reference proteome</keyword>